<keyword evidence="2" id="KW-1185">Reference proteome</keyword>
<organism evidence="1 2">
    <name type="scientific">Duganella rivi</name>
    <dbReference type="NCBI Taxonomy" id="2666083"/>
    <lineage>
        <taxon>Bacteria</taxon>
        <taxon>Pseudomonadati</taxon>
        <taxon>Pseudomonadota</taxon>
        <taxon>Betaproteobacteria</taxon>
        <taxon>Burkholderiales</taxon>
        <taxon>Oxalobacteraceae</taxon>
        <taxon>Telluria group</taxon>
        <taxon>Duganella</taxon>
    </lineage>
</organism>
<comment type="caution">
    <text evidence="1">The sequence shown here is derived from an EMBL/GenBank/DDBJ whole genome shotgun (WGS) entry which is preliminary data.</text>
</comment>
<name>A0A7X4GWQ3_9BURK</name>
<reference evidence="1 2" key="1">
    <citation type="submission" date="2019-12" db="EMBL/GenBank/DDBJ databases">
        <title>Novel species isolated from a subtropical stream in China.</title>
        <authorList>
            <person name="Lu H."/>
        </authorList>
    </citation>
    <scope>NUCLEOTIDE SEQUENCE [LARGE SCALE GENOMIC DNA]</scope>
    <source>
        <strain evidence="1 2">FT55W</strain>
    </source>
</reference>
<proteinExistence type="predicted"/>
<dbReference type="RefSeq" id="WP_161017018.1">
    <property type="nucleotide sequence ID" value="NZ_WWCK01000011.1"/>
</dbReference>
<gene>
    <name evidence="1" type="ORF">GTP45_27440</name>
</gene>
<dbReference type="Proteomes" id="UP000450012">
    <property type="component" value="Unassembled WGS sequence"/>
</dbReference>
<protein>
    <submittedName>
        <fullName evidence="1">Uncharacterized protein</fullName>
    </submittedName>
</protein>
<accession>A0A7X4GWQ3</accession>
<dbReference type="AlphaFoldDB" id="A0A7X4GWQ3"/>
<dbReference type="EMBL" id="WWCK01000011">
    <property type="protein sequence ID" value="MYM70516.1"/>
    <property type="molecule type" value="Genomic_DNA"/>
</dbReference>
<sequence length="72" mass="7754">MLNLIQERMAAALKKDGVTAEITFINAGMFSVLVDGAAAFAKAKAIMAAVPGVRFDSEDQDEECGNVAYYFF</sequence>
<evidence type="ECO:0000313" key="1">
    <source>
        <dbReference type="EMBL" id="MYM70516.1"/>
    </source>
</evidence>
<evidence type="ECO:0000313" key="2">
    <source>
        <dbReference type="Proteomes" id="UP000450012"/>
    </source>
</evidence>